<evidence type="ECO:0000313" key="1">
    <source>
        <dbReference type="EMBL" id="GAL80601.1"/>
    </source>
</evidence>
<accession>A0A090WUC1</accession>
<proteinExistence type="predicted"/>
<dbReference type="EMBL" id="BBNU01000011">
    <property type="protein sequence ID" value="GAL80601.1"/>
    <property type="molecule type" value="Genomic_DNA"/>
</dbReference>
<sequence>MNKPNQVVTIRNQYTKAVVSSLRIKGSTYKPKVLQSNMYAIEVGEGANVKHLFDIEAIKKNNKTIKIDL</sequence>
<dbReference type="Proteomes" id="UP000029643">
    <property type="component" value="Unassembled WGS sequence"/>
</dbReference>
<organism evidence="1 2">
    <name type="scientific">Algibacter lectus</name>
    <dbReference type="NCBI Taxonomy" id="221126"/>
    <lineage>
        <taxon>Bacteria</taxon>
        <taxon>Pseudomonadati</taxon>
        <taxon>Bacteroidota</taxon>
        <taxon>Flavobacteriia</taxon>
        <taxon>Flavobacteriales</taxon>
        <taxon>Flavobacteriaceae</taxon>
        <taxon>Algibacter</taxon>
    </lineage>
</organism>
<protein>
    <submittedName>
        <fullName evidence="1">Uncharacterized protein</fullName>
    </submittedName>
</protein>
<evidence type="ECO:0000313" key="2">
    <source>
        <dbReference type="Proteomes" id="UP000029643"/>
    </source>
</evidence>
<dbReference type="RefSeq" id="WP_042498925.1">
    <property type="nucleotide sequence ID" value="NZ_BBNU01000011.1"/>
</dbReference>
<dbReference type="AlphaFoldDB" id="A0A090WUC1"/>
<name>A0A090WUC1_9FLAO</name>
<gene>
    <name evidence="1" type="ORF">JCM19274_1227</name>
</gene>
<reference evidence="1 2" key="1">
    <citation type="journal article" date="2014" name="Genome Announc.">
        <title>Draft Genome Sequences of Marine Flavobacterium Algibacter lectus Strains SS8 and NR4.</title>
        <authorList>
            <person name="Takatani N."/>
            <person name="Nakanishi M."/>
            <person name="Meirelles P."/>
            <person name="Mino S."/>
            <person name="Suda W."/>
            <person name="Oshima K."/>
            <person name="Hattori M."/>
            <person name="Ohkuma M."/>
            <person name="Hosokawa M."/>
            <person name="Miyashita K."/>
            <person name="Thompson F.L."/>
            <person name="Niwa A."/>
            <person name="Sawabe T."/>
            <person name="Sawabe T."/>
        </authorList>
    </citation>
    <scope>NUCLEOTIDE SEQUENCE [LARGE SCALE GENOMIC DNA]</scope>
    <source>
        <strain evidence="2">JCM19274</strain>
    </source>
</reference>
<comment type="caution">
    <text evidence="1">The sequence shown here is derived from an EMBL/GenBank/DDBJ whole genome shotgun (WGS) entry which is preliminary data.</text>
</comment>